<evidence type="ECO:0000259" key="1">
    <source>
        <dbReference type="Pfam" id="PF16076"/>
    </source>
</evidence>
<reference evidence="2 3" key="1">
    <citation type="journal article" name="Sci. Rep.">
        <title>Genome-scale phylogenetic analyses confirm Olpidium as the closest living zoosporic fungus to the non-flagellated, terrestrial fungi.</title>
        <authorList>
            <person name="Chang Y."/>
            <person name="Rochon D."/>
            <person name="Sekimoto S."/>
            <person name="Wang Y."/>
            <person name="Chovatia M."/>
            <person name="Sandor L."/>
            <person name="Salamov A."/>
            <person name="Grigoriev I.V."/>
            <person name="Stajich J.E."/>
            <person name="Spatafora J.W."/>
        </authorList>
    </citation>
    <scope>NUCLEOTIDE SEQUENCE [LARGE SCALE GENOMIC DNA]</scope>
    <source>
        <strain evidence="2">S191</strain>
    </source>
</reference>
<organism evidence="2 3">
    <name type="scientific">Olpidium bornovanus</name>
    <dbReference type="NCBI Taxonomy" id="278681"/>
    <lineage>
        <taxon>Eukaryota</taxon>
        <taxon>Fungi</taxon>
        <taxon>Fungi incertae sedis</taxon>
        <taxon>Olpidiomycota</taxon>
        <taxon>Olpidiomycotina</taxon>
        <taxon>Olpidiomycetes</taxon>
        <taxon>Olpidiales</taxon>
        <taxon>Olpidiaceae</taxon>
        <taxon>Olpidium</taxon>
    </lineage>
</organism>
<dbReference type="InterPro" id="IPR032098">
    <property type="entry name" value="Acyltransf_C"/>
</dbReference>
<keyword evidence="3" id="KW-1185">Reference proteome</keyword>
<dbReference type="OrthoDB" id="189226at2759"/>
<dbReference type="Proteomes" id="UP000673691">
    <property type="component" value="Unassembled WGS sequence"/>
</dbReference>
<evidence type="ECO:0000313" key="3">
    <source>
        <dbReference type="Proteomes" id="UP000673691"/>
    </source>
</evidence>
<evidence type="ECO:0000313" key="2">
    <source>
        <dbReference type="EMBL" id="KAG5455510.1"/>
    </source>
</evidence>
<proteinExistence type="predicted"/>
<sequence>MDENEFSGWLRQRWEEKDELMDAFYRDGRFPGQVTAVGPASLPVKGSNYAPLVATWLGIWPSWNFARAFVGALFRI</sequence>
<name>A0A8H8DE95_9FUNG</name>
<feature type="domain" description="Acyltransferase C-terminal" evidence="1">
    <location>
        <begin position="2"/>
        <end position="37"/>
    </location>
</feature>
<gene>
    <name evidence="2" type="ORF">BJ554DRAFT_5050</name>
</gene>
<dbReference type="AlphaFoldDB" id="A0A8H8DE95"/>
<comment type="caution">
    <text evidence="2">The sequence shown here is derived from an EMBL/GenBank/DDBJ whole genome shotgun (WGS) entry which is preliminary data.</text>
</comment>
<dbReference type="EMBL" id="JAEFCI010013250">
    <property type="protein sequence ID" value="KAG5455510.1"/>
    <property type="molecule type" value="Genomic_DNA"/>
</dbReference>
<dbReference type="Pfam" id="PF16076">
    <property type="entry name" value="Acyltransf_C"/>
    <property type="match status" value="1"/>
</dbReference>
<protein>
    <recommendedName>
        <fullName evidence="1">Acyltransferase C-terminal domain-containing protein</fullName>
    </recommendedName>
</protein>
<accession>A0A8H8DE95</accession>